<dbReference type="GO" id="GO:0016836">
    <property type="term" value="F:hydro-lyase activity"/>
    <property type="evidence" value="ECO:0007669"/>
    <property type="project" value="UniProtKB-ARBA"/>
</dbReference>
<sequence length="292" mass="31917">MASSRVIRAAVVQAGTSAYSLDDTLAKLEAFSAEAKQKGAQLVVFPEAFVGGYPKASTFGSVVGVRSPEGREEFLRYYNAAIDLPSPALTAIEKISSTLAIFVDPVDGFVAKHRKLMPTACERLIWGQGDGSTLPVVEKTFNTTSTKISATICWENYMPLLRTFYYSKGTQIYCAPTVDARPVWQHTMKHIALEGRCFVLSACQFSKEKDYPMDHPVLDANNRNPENMMIAGGSVIVNPLGEVLAGPLLDQEGVLVADLDLDDIVRGKFDLDVVGHYARPDVFQFRANIGSE</sequence>
<dbReference type="Proteomes" id="UP000217199">
    <property type="component" value="Unassembled WGS sequence"/>
</dbReference>
<dbReference type="PROSITE" id="PS00920">
    <property type="entry name" value="NITRIL_CHT_1"/>
    <property type="match status" value="1"/>
</dbReference>
<dbReference type="GO" id="GO:0000257">
    <property type="term" value="F:nitrilase activity"/>
    <property type="evidence" value="ECO:0007669"/>
    <property type="project" value="UniProtKB-ARBA"/>
</dbReference>
<dbReference type="InterPro" id="IPR044149">
    <property type="entry name" value="Nitrilases_CHs"/>
</dbReference>
<comment type="similarity">
    <text evidence="1">Belongs to the carbon-nitrogen hydrolase superfamily. Nitrilase family.</text>
</comment>
<dbReference type="InParanoid" id="A0A286US31"/>
<organism evidence="4 5">
    <name type="scientific">Pyrrhoderma noxium</name>
    <dbReference type="NCBI Taxonomy" id="2282107"/>
    <lineage>
        <taxon>Eukaryota</taxon>
        <taxon>Fungi</taxon>
        <taxon>Dikarya</taxon>
        <taxon>Basidiomycota</taxon>
        <taxon>Agaricomycotina</taxon>
        <taxon>Agaricomycetes</taxon>
        <taxon>Hymenochaetales</taxon>
        <taxon>Hymenochaetaceae</taxon>
        <taxon>Pyrrhoderma</taxon>
    </lineage>
</organism>
<keyword evidence="5" id="KW-1185">Reference proteome</keyword>
<dbReference type="InterPro" id="IPR003010">
    <property type="entry name" value="C-N_Hydrolase"/>
</dbReference>
<evidence type="ECO:0000256" key="1">
    <source>
        <dbReference type="ARBA" id="ARBA00008129"/>
    </source>
</evidence>
<dbReference type="InterPro" id="IPR036526">
    <property type="entry name" value="C-N_Hydrolase_sf"/>
</dbReference>
<keyword evidence="4" id="KW-0378">Hydrolase</keyword>
<dbReference type="CDD" id="cd07564">
    <property type="entry name" value="nitrilases_CHs"/>
    <property type="match status" value="1"/>
</dbReference>
<feature type="domain" description="CN hydrolase" evidence="3">
    <location>
        <begin position="7"/>
        <end position="261"/>
    </location>
</feature>
<dbReference type="SUPFAM" id="SSF56317">
    <property type="entry name" value="Carbon-nitrogen hydrolase"/>
    <property type="match status" value="1"/>
</dbReference>
<evidence type="ECO:0000256" key="2">
    <source>
        <dbReference type="PROSITE-ProRule" id="PRU10139"/>
    </source>
</evidence>
<gene>
    <name evidence="4" type="ORF">PNOK_0231600</name>
</gene>
<dbReference type="PANTHER" id="PTHR46044">
    <property type="entry name" value="NITRILASE"/>
    <property type="match status" value="1"/>
</dbReference>
<proteinExistence type="inferred from homology"/>
<dbReference type="STRING" id="2282107.A0A286US31"/>
<evidence type="ECO:0000259" key="3">
    <source>
        <dbReference type="PROSITE" id="PS50263"/>
    </source>
</evidence>
<protein>
    <submittedName>
        <fullName evidence="4">Carbon-nitrogen hydrolase</fullName>
    </submittedName>
</protein>
<dbReference type="EMBL" id="NBII01000002">
    <property type="protein sequence ID" value="PAV22359.1"/>
    <property type="molecule type" value="Genomic_DNA"/>
</dbReference>
<dbReference type="AlphaFoldDB" id="A0A286US31"/>
<dbReference type="InterPro" id="IPR000132">
    <property type="entry name" value="Nitrilase/CN_hydratase_CS"/>
</dbReference>
<accession>A0A286US31</accession>
<dbReference type="Gene3D" id="3.60.110.10">
    <property type="entry name" value="Carbon-nitrogen hydrolase"/>
    <property type="match status" value="1"/>
</dbReference>
<reference evidence="4 5" key="1">
    <citation type="journal article" date="2017" name="Mol. Ecol.">
        <title>Comparative and population genomic landscape of Phellinus noxius: A hypervariable fungus causing root rot in trees.</title>
        <authorList>
            <person name="Chung C.L."/>
            <person name="Lee T.J."/>
            <person name="Akiba M."/>
            <person name="Lee H.H."/>
            <person name="Kuo T.H."/>
            <person name="Liu D."/>
            <person name="Ke H.M."/>
            <person name="Yokoi T."/>
            <person name="Roa M.B."/>
            <person name="Lu M.J."/>
            <person name="Chang Y.Y."/>
            <person name="Ann P.J."/>
            <person name="Tsai J.N."/>
            <person name="Chen C.Y."/>
            <person name="Tzean S.S."/>
            <person name="Ota Y."/>
            <person name="Hattori T."/>
            <person name="Sahashi N."/>
            <person name="Liou R.F."/>
            <person name="Kikuchi T."/>
            <person name="Tsai I.J."/>
        </authorList>
    </citation>
    <scope>NUCLEOTIDE SEQUENCE [LARGE SCALE GENOMIC DNA]</scope>
    <source>
        <strain evidence="4 5">FFPRI411160</strain>
    </source>
</reference>
<dbReference type="PROSITE" id="PS50263">
    <property type="entry name" value="CN_HYDROLASE"/>
    <property type="match status" value="1"/>
</dbReference>
<dbReference type="Pfam" id="PF00795">
    <property type="entry name" value="CN_hydrolase"/>
    <property type="match status" value="1"/>
</dbReference>
<feature type="active site" description="Proton acceptor" evidence="2">
    <location>
        <position position="47"/>
    </location>
</feature>
<name>A0A286US31_9AGAM</name>
<evidence type="ECO:0000313" key="4">
    <source>
        <dbReference type="EMBL" id="PAV22359.1"/>
    </source>
</evidence>
<dbReference type="PANTHER" id="PTHR46044:SF1">
    <property type="entry name" value="CN HYDROLASE DOMAIN-CONTAINING PROTEIN"/>
    <property type="match status" value="1"/>
</dbReference>
<comment type="caution">
    <text evidence="4">The sequence shown here is derived from an EMBL/GenBank/DDBJ whole genome shotgun (WGS) entry which is preliminary data.</text>
</comment>
<evidence type="ECO:0000313" key="5">
    <source>
        <dbReference type="Proteomes" id="UP000217199"/>
    </source>
</evidence>
<dbReference type="OrthoDB" id="10250282at2759"/>